<evidence type="ECO:0000256" key="2">
    <source>
        <dbReference type="ARBA" id="ARBA00001946"/>
    </source>
</evidence>
<comment type="subunit">
    <text evidence="19">Component of the oligosaccharyltransferase (OST) complex. There are 2 OST complexes, OST-A and OST-B, which contain STT3A or STT3B as catalytic subunit, respectively. OST-A and OST-B contain common core subunits RPN1, RPN2, OST48, OST4, DAD1 and TMEM258, and OST-A contains DC2/OSTC and KRTCAP2/KCP2 specific accessory subunits. OST-A complex assembly occurs through the formation of 3 subcomplexes. Subcomplex 1 contains RPN1 and TMEM258, subcomplex 2 contains the OST-A-specific subunits STT3A, DC2/OSTC, and KCP2 as well as the core subunit OST4, and subcomplex 3 contains RPN2, DAD1, and OST48. The OST-A complex can form stable complexes with the Sec61 complex or with both the Sec61 and TRAP complexes.</text>
</comment>
<dbReference type="VEuPathDB" id="VectorBase:LLONM1_003329"/>
<dbReference type="InterPro" id="IPR054479">
    <property type="entry name" value="AglB-like_core"/>
</dbReference>
<evidence type="ECO:0000256" key="13">
    <source>
        <dbReference type="ARBA" id="ARBA00022989"/>
    </source>
</evidence>
<keyword evidence="12" id="KW-0460">Magnesium</keyword>
<feature type="transmembrane region" description="Helical" evidence="20">
    <location>
        <begin position="205"/>
        <end position="238"/>
    </location>
</feature>
<dbReference type="Proteomes" id="UP000092461">
    <property type="component" value="Unassembled WGS sequence"/>
</dbReference>
<feature type="domain" description="AglB-like core" evidence="23">
    <location>
        <begin position="549"/>
        <end position="618"/>
    </location>
</feature>
<evidence type="ECO:0000256" key="10">
    <source>
        <dbReference type="ARBA" id="ARBA00022723"/>
    </source>
</evidence>
<keyword evidence="16" id="KW-0464">Manganese</keyword>
<dbReference type="EC" id="2.4.99.18" evidence="6"/>
<evidence type="ECO:0000256" key="6">
    <source>
        <dbReference type="ARBA" id="ARBA00012605"/>
    </source>
</evidence>
<dbReference type="InterPro" id="IPR048999">
    <property type="entry name" value="STT3-PglB_core"/>
</dbReference>
<evidence type="ECO:0000256" key="1">
    <source>
        <dbReference type="ARBA" id="ARBA00001936"/>
    </source>
</evidence>
<feature type="domain" description="STT3/PglB/AglB core" evidence="22">
    <location>
        <begin position="641"/>
        <end position="697"/>
    </location>
</feature>
<keyword evidence="11" id="KW-0256">Endoplasmic reticulum</keyword>
<evidence type="ECO:0000256" key="8">
    <source>
        <dbReference type="ARBA" id="ARBA00022679"/>
    </source>
</evidence>
<dbReference type="Pfam" id="PF02516">
    <property type="entry name" value="STT3"/>
    <property type="match status" value="1"/>
</dbReference>
<evidence type="ECO:0000256" key="9">
    <source>
        <dbReference type="ARBA" id="ARBA00022692"/>
    </source>
</evidence>
<keyword evidence="25" id="KW-1185">Reference proteome</keyword>
<evidence type="ECO:0000259" key="23">
    <source>
        <dbReference type="Pfam" id="PF22627"/>
    </source>
</evidence>
<feature type="domain" description="Oligosaccharyl transferase STT3 N-terminal" evidence="21">
    <location>
        <begin position="54"/>
        <end position="452"/>
    </location>
</feature>
<dbReference type="InterPro" id="IPR003674">
    <property type="entry name" value="Oligo_trans_STT3"/>
</dbReference>
<evidence type="ECO:0000256" key="16">
    <source>
        <dbReference type="ARBA" id="ARBA00023211"/>
    </source>
</evidence>
<dbReference type="Pfam" id="PF22627">
    <property type="entry name" value="AglB_core-like"/>
    <property type="match status" value="1"/>
</dbReference>
<evidence type="ECO:0000256" key="19">
    <source>
        <dbReference type="ARBA" id="ARBA00062993"/>
    </source>
</evidence>
<keyword evidence="15" id="KW-0325">Glycoprotein</keyword>
<organism evidence="24 25">
    <name type="scientific">Lutzomyia longipalpis</name>
    <name type="common">Sand fly</name>
    <dbReference type="NCBI Taxonomy" id="7200"/>
    <lineage>
        <taxon>Eukaryota</taxon>
        <taxon>Metazoa</taxon>
        <taxon>Ecdysozoa</taxon>
        <taxon>Arthropoda</taxon>
        <taxon>Hexapoda</taxon>
        <taxon>Insecta</taxon>
        <taxon>Pterygota</taxon>
        <taxon>Neoptera</taxon>
        <taxon>Endopterygota</taxon>
        <taxon>Diptera</taxon>
        <taxon>Nematocera</taxon>
        <taxon>Psychodoidea</taxon>
        <taxon>Psychodidae</taxon>
        <taxon>Lutzomyia</taxon>
        <taxon>Lutzomyia</taxon>
    </lineage>
</organism>
<dbReference type="GO" id="GO:0004579">
    <property type="term" value="F:dolichyl-diphosphooligosaccharide-protein glycotransferase activity"/>
    <property type="evidence" value="ECO:0007669"/>
    <property type="project" value="UniProtKB-EC"/>
</dbReference>
<comment type="subcellular location">
    <subcellularLocation>
        <location evidence="3">Endoplasmic reticulum membrane</location>
        <topology evidence="3">Multi-pass membrane protein</topology>
    </subcellularLocation>
</comment>
<accession>A0A1B0CWU8</accession>
<evidence type="ECO:0000256" key="15">
    <source>
        <dbReference type="ARBA" id="ARBA00023180"/>
    </source>
</evidence>
<keyword evidence="14 20" id="KW-0472">Membrane</keyword>
<dbReference type="EnsemblMetazoa" id="LLOJ009482-RA">
    <property type="protein sequence ID" value="LLOJ009482-PA"/>
    <property type="gene ID" value="LLOJ009482"/>
</dbReference>
<evidence type="ECO:0000259" key="22">
    <source>
        <dbReference type="Pfam" id="PF21436"/>
    </source>
</evidence>
<feature type="transmembrane region" description="Helical" evidence="20">
    <location>
        <begin position="244"/>
        <end position="264"/>
    </location>
</feature>
<feature type="transmembrane region" description="Helical" evidence="20">
    <location>
        <begin position="490"/>
        <end position="511"/>
    </location>
</feature>
<evidence type="ECO:0000259" key="21">
    <source>
        <dbReference type="Pfam" id="PF02516"/>
    </source>
</evidence>
<comment type="similarity">
    <text evidence="5">Belongs to the STT3 family.</text>
</comment>
<dbReference type="GO" id="GO:0005789">
    <property type="term" value="C:endoplasmic reticulum membrane"/>
    <property type="evidence" value="ECO:0007669"/>
    <property type="project" value="UniProtKB-SubCell"/>
</dbReference>
<dbReference type="EMBL" id="AJWK01032875">
    <property type="status" value="NOT_ANNOTATED_CDS"/>
    <property type="molecule type" value="Genomic_DNA"/>
</dbReference>
<feature type="transmembrane region" description="Helical" evidence="20">
    <location>
        <begin position="111"/>
        <end position="135"/>
    </location>
</feature>
<evidence type="ECO:0000256" key="4">
    <source>
        <dbReference type="ARBA" id="ARBA00004922"/>
    </source>
</evidence>
<evidence type="ECO:0000313" key="25">
    <source>
        <dbReference type="Proteomes" id="UP000092461"/>
    </source>
</evidence>
<dbReference type="EMBL" id="AJWK01032874">
    <property type="status" value="NOT_ANNOTATED_CDS"/>
    <property type="molecule type" value="Genomic_DNA"/>
</dbReference>
<feature type="transmembrane region" description="Helical" evidence="20">
    <location>
        <begin position="393"/>
        <end position="413"/>
    </location>
</feature>
<keyword evidence="9 20" id="KW-0812">Transmembrane</keyword>
<dbReference type="InterPro" id="IPR048307">
    <property type="entry name" value="STT3_N"/>
</dbReference>
<feature type="transmembrane region" description="Helical" evidence="20">
    <location>
        <begin position="333"/>
        <end position="354"/>
    </location>
</feature>
<keyword evidence="10" id="KW-0479">Metal-binding</keyword>
<name>A0A1B0CWU8_LUTLO</name>
<evidence type="ECO:0000256" key="5">
    <source>
        <dbReference type="ARBA" id="ARBA00010810"/>
    </source>
</evidence>
<feature type="transmembrane region" description="Helical" evidence="20">
    <location>
        <begin position="303"/>
        <end position="321"/>
    </location>
</feature>
<protein>
    <recommendedName>
        <fullName evidence="17">Dolichyl-diphosphooligosaccharide--protein glycosyltransferase subunit STT3A</fullName>
        <ecNumber evidence="6">2.4.99.18</ecNumber>
    </recommendedName>
</protein>
<feature type="transmembrane region" description="Helical" evidence="20">
    <location>
        <begin position="147"/>
        <end position="169"/>
    </location>
</feature>
<feature type="transmembrane region" description="Helical" evidence="20">
    <location>
        <begin position="175"/>
        <end position="193"/>
    </location>
</feature>
<feature type="transmembrane region" description="Helical" evidence="20">
    <location>
        <begin position="52"/>
        <end position="71"/>
    </location>
</feature>
<dbReference type="PANTHER" id="PTHR13872">
    <property type="entry name" value="DOLICHYL-DIPHOSPHOOLIGOSACCHARIDE--PROTEIN GLYCOSYLTRANSFERASE SUBUNIT"/>
    <property type="match status" value="1"/>
</dbReference>
<dbReference type="Pfam" id="PF21436">
    <property type="entry name" value="STT3-PglB_core"/>
    <property type="match status" value="1"/>
</dbReference>
<comment type="catalytic activity">
    <reaction evidence="18">
        <text>a di-trans,poly-cis-dolichyl diphosphooligosaccharide + L-asparaginyl-[protein] = N(4)-(oligosaccharide-(1-&gt;4)-N-acetyl-beta-D-glucosaminyl-(1-&gt;4)-N-acetyl-beta-D-glucosaminyl)-L-asparaginyl-[protein] + a di-trans,poly-cis-dolichyl diphosphate + H(+)</text>
        <dbReference type="Rhea" id="RHEA:22980"/>
        <dbReference type="Rhea" id="RHEA-COMP:12804"/>
        <dbReference type="Rhea" id="RHEA-COMP:12805"/>
        <dbReference type="Rhea" id="RHEA-COMP:19506"/>
        <dbReference type="Rhea" id="RHEA-COMP:19509"/>
        <dbReference type="ChEBI" id="CHEBI:15378"/>
        <dbReference type="ChEBI" id="CHEBI:50347"/>
        <dbReference type="ChEBI" id="CHEBI:57497"/>
        <dbReference type="ChEBI" id="CHEBI:57570"/>
        <dbReference type="ChEBI" id="CHEBI:132529"/>
        <dbReference type="EC" id="2.4.99.18"/>
    </reaction>
</comment>
<dbReference type="PANTHER" id="PTHR13872:SF43">
    <property type="entry name" value="DOLICHYL-DIPHOSPHOOLIGOSACCHARIDE--PROTEIN GLYCOSYLTRANSFERASE SUBUNIT STT3A"/>
    <property type="match status" value="1"/>
</dbReference>
<dbReference type="Gene3D" id="3.40.50.12610">
    <property type="match status" value="2"/>
</dbReference>
<keyword evidence="7" id="KW-0328">Glycosyltransferase</keyword>
<dbReference type="GO" id="GO:0018279">
    <property type="term" value="P:protein N-linked glycosylation via asparagine"/>
    <property type="evidence" value="ECO:0007669"/>
    <property type="project" value="TreeGrafter"/>
</dbReference>
<reference evidence="24" key="1">
    <citation type="submission" date="2020-05" db="UniProtKB">
        <authorList>
            <consortium name="EnsemblMetazoa"/>
        </authorList>
    </citation>
    <scope>IDENTIFICATION</scope>
    <source>
        <strain evidence="24">Jacobina</strain>
    </source>
</reference>
<feature type="transmembrane region" description="Helical" evidence="20">
    <location>
        <begin position="420"/>
        <end position="438"/>
    </location>
</feature>
<evidence type="ECO:0000256" key="18">
    <source>
        <dbReference type="ARBA" id="ARBA00048829"/>
    </source>
</evidence>
<evidence type="ECO:0000256" key="3">
    <source>
        <dbReference type="ARBA" id="ARBA00004477"/>
    </source>
</evidence>
<evidence type="ECO:0000256" key="20">
    <source>
        <dbReference type="SAM" id="Phobius"/>
    </source>
</evidence>
<dbReference type="AlphaFoldDB" id="A0A1B0CWU8"/>
<feature type="transmembrane region" description="Helical" evidence="20">
    <location>
        <begin position="444"/>
        <end position="462"/>
    </location>
</feature>
<comment type="cofactor">
    <cofactor evidence="1">
        <name>Mn(2+)</name>
        <dbReference type="ChEBI" id="CHEBI:29035"/>
    </cofactor>
</comment>
<sequence length="821" mass="93721">MDTVNYYQIQEELNIKEESIDDRKLDWIYIFIMDTSGGQSKMKLNLEKQEHLVKLAILTIAAILSFATRLFSVLRFESIIHEFDPYFNYRTTRFLAEQGFYSFHNWFDDRAWYPLGRIIGGTIYPGLMITSAFLYRIMWLLNITIDIRNVCVFLAPFFSSLTTIVTYLLTKEIHSTGAGLVAAAMISIVPGYISRSVAGSYDNEGIAIFCMLLTYYMWIKAVKTGAIFWSTLAALAYFYMVSSWGGYVFLINLIPLHVLALMITGRFSHRIYIAYSIVYCVGTILSMQVSFVGFQPVQSSEHMLALGVFGLCQIHACVDFLRSKMSHEHFDILFKALLGFLLGASLFVGIILSITGKVSPWTGRFYSLLDPSYAKNHIPIIASVSEHQPTSWASFYFDLQILVFLFPAGLYLCFTKLTDANIFIILYGVTSIYFAGVMVRLMLVLAPVMCVLSGITVSHLMAKYIRSVDSTQTKVQDPKKAKKFEQQSTVSSETAIAFVFVLSFLLITYTFHCTWVTSEAYSSPSIVLGARSHDGGRIIFDDFREAYYWLQMNTPEDAKIMSWWDYGYQITAMANRTILVDNNTWNNTHISRVGQAMASTEEKAYEIMRELDVSYVLVIFGGLTGYSSDDINKFLWMDAKIMSWWDYGYQITAMANRTILVDNNTWNNTHISRVGQAMASTEEKAYEIMRELDVSYVLVIFGGLTGYSSDDINKFLWMVRIGGSTDRGAHIREQDYYAPSGEFRVDKEGSPTLLNCLMYKMCYYRFGQVYTEGGKPPGYDRVRSAEIGNKDFELDVLEEAYTTEHWLVRIYKVKDLRNRGV</sequence>
<keyword evidence="13 20" id="KW-1133">Transmembrane helix</keyword>
<proteinExistence type="inferred from homology"/>
<comment type="cofactor">
    <cofactor evidence="2">
        <name>Mg(2+)</name>
        <dbReference type="ChEBI" id="CHEBI:18420"/>
    </cofactor>
</comment>
<comment type="pathway">
    <text evidence="4">Protein modification; protein glycosylation.</text>
</comment>
<evidence type="ECO:0000256" key="11">
    <source>
        <dbReference type="ARBA" id="ARBA00022824"/>
    </source>
</evidence>
<dbReference type="UniPathway" id="UPA00378"/>
<evidence type="ECO:0000256" key="7">
    <source>
        <dbReference type="ARBA" id="ARBA00022676"/>
    </source>
</evidence>
<evidence type="ECO:0000256" key="12">
    <source>
        <dbReference type="ARBA" id="ARBA00022842"/>
    </source>
</evidence>
<dbReference type="GO" id="GO:0046872">
    <property type="term" value="F:metal ion binding"/>
    <property type="evidence" value="ECO:0007669"/>
    <property type="project" value="UniProtKB-KW"/>
</dbReference>
<dbReference type="VEuPathDB" id="VectorBase:LLOJ009482"/>
<evidence type="ECO:0000313" key="24">
    <source>
        <dbReference type="EnsemblMetazoa" id="LLOJ009482-PA"/>
    </source>
</evidence>
<evidence type="ECO:0000256" key="17">
    <source>
        <dbReference type="ARBA" id="ARBA00040922"/>
    </source>
</evidence>
<keyword evidence="8" id="KW-0808">Transferase</keyword>
<dbReference type="GO" id="GO:0043687">
    <property type="term" value="P:post-translational protein modification"/>
    <property type="evidence" value="ECO:0007669"/>
    <property type="project" value="TreeGrafter"/>
</dbReference>
<feature type="transmembrane region" description="Helical" evidence="20">
    <location>
        <begin position="271"/>
        <end position="291"/>
    </location>
</feature>
<evidence type="ECO:0000256" key="14">
    <source>
        <dbReference type="ARBA" id="ARBA00023136"/>
    </source>
</evidence>
<dbReference type="EMBL" id="AJWK01032873">
    <property type="status" value="NOT_ANNOTATED_CDS"/>
    <property type="molecule type" value="Genomic_DNA"/>
</dbReference>